<dbReference type="InterPro" id="IPR036514">
    <property type="entry name" value="SGNH_hydro_sf"/>
</dbReference>
<sequence>MEQKTNLAFFRSSILKRFFSIIFFIILVVILYSYVNKVFLLKDRMEASNFFVNEPKNSIDVLFLGSSHVLCGINPLIIWNEQQITSYSLATNAQMPYASLMLARLSQDFQKPKLIVLDVYMFLREVNFDASEWNHKALDPFPLTLQKAFFIIKTERIQNKLEFLFPLVKYHSRLMKEELSNQDFLYPLINTTSLLKGYSYFDSIYEVEFLKKLNQIIEKKAIQPENEKTLLEIIQWSKDNHIPLLLTAIPYQTSLTDYQQINYIASIAEQNNVPFLDLNKRVEEIGILSTTDFKDEGHTNVFGAEKISSWFGRYLASTYNLNSSKKSDILQNWNDAYAYYDNIRHLKEITDLTEYLNRIDNPHYVSVLTGGDGDYDLLPREAIEKLQDFGFIGNKKDHSTCFIGIIDQGKSVVEKHSRIIEANYPFNTYLHDYLYIQNSTTTTIPMQVKLNHEIVATYQHGLNILVYDKEKGLIIDNVTFDPQTGLKAVK</sequence>
<keyword evidence="3" id="KW-1185">Reference proteome</keyword>
<dbReference type="EMBL" id="DF968179">
    <property type="protein sequence ID" value="GAP39105.1"/>
    <property type="molecule type" value="Genomic_DNA"/>
</dbReference>
<reference evidence="2" key="1">
    <citation type="journal article" date="2015" name="Genome Announc.">
        <title>Draft Genome Sequence of Anaerolineae Strain TC1, a Novel Isolate from a Methanogenic Wastewater Treatment System.</title>
        <authorList>
            <person name="Matsuura N."/>
            <person name="Tourlousse D.M."/>
            <person name="Sun L."/>
            <person name="Toyonaga M."/>
            <person name="Kuroda K."/>
            <person name="Ohashi A."/>
            <person name="Cruz R."/>
            <person name="Yamaguchi T."/>
            <person name="Sekiguchi Y."/>
        </authorList>
    </citation>
    <scope>NUCLEOTIDE SEQUENCE [LARGE SCALE GENOMIC DNA]</scope>
    <source>
        <strain evidence="2">TC1</strain>
    </source>
</reference>
<dbReference type="AlphaFoldDB" id="A0A0K8PAD1"/>
<feature type="transmembrane region" description="Helical" evidence="1">
    <location>
        <begin position="14"/>
        <end position="35"/>
    </location>
</feature>
<dbReference type="OrthoDB" id="9796702at2"/>
<dbReference type="Proteomes" id="UP000053370">
    <property type="component" value="Unassembled WGS sequence"/>
</dbReference>
<protein>
    <submittedName>
        <fullName evidence="2">Uncharacterized protein</fullName>
    </submittedName>
</protein>
<keyword evidence="1" id="KW-1133">Transmembrane helix</keyword>
<evidence type="ECO:0000313" key="3">
    <source>
        <dbReference type="Proteomes" id="UP000053370"/>
    </source>
</evidence>
<dbReference type="STRING" id="1678840.ATC1_1124"/>
<proteinExistence type="predicted"/>
<organism evidence="2">
    <name type="scientific">Flexilinea flocculi</name>
    <dbReference type="NCBI Taxonomy" id="1678840"/>
    <lineage>
        <taxon>Bacteria</taxon>
        <taxon>Bacillati</taxon>
        <taxon>Chloroflexota</taxon>
        <taxon>Anaerolineae</taxon>
        <taxon>Anaerolineales</taxon>
        <taxon>Anaerolineaceae</taxon>
        <taxon>Flexilinea</taxon>
    </lineage>
</organism>
<name>A0A0K8PAD1_9CHLR</name>
<evidence type="ECO:0000256" key="1">
    <source>
        <dbReference type="SAM" id="Phobius"/>
    </source>
</evidence>
<evidence type="ECO:0000313" key="2">
    <source>
        <dbReference type="EMBL" id="GAP39105.1"/>
    </source>
</evidence>
<dbReference type="SUPFAM" id="SSF52266">
    <property type="entry name" value="SGNH hydrolase"/>
    <property type="match status" value="1"/>
</dbReference>
<dbReference type="RefSeq" id="WP_062276770.1">
    <property type="nucleotide sequence ID" value="NZ_DF968179.1"/>
</dbReference>
<accession>A0A0K8PAD1</accession>
<keyword evidence="1" id="KW-0472">Membrane</keyword>
<dbReference type="Gene3D" id="3.40.50.1110">
    <property type="entry name" value="SGNH hydrolase"/>
    <property type="match status" value="1"/>
</dbReference>
<gene>
    <name evidence="2" type="ORF">ATC1_1124</name>
</gene>
<keyword evidence="1" id="KW-0812">Transmembrane</keyword>